<evidence type="ECO:0008006" key="3">
    <source>
        <dbReference type="Google" id="ProtNLM"/>
    </source>
</evidence>
<gene>
    <name evidence="1" type="ordered locus">Ilyop_1945</name>
</gene>
<sequence length="107" mass="12705">MNFAEMVDADIYNVFLNTEEFSENKDIKFRSKDEYKTIKVIWTDNTEKLKDEDGVVYLKEYLMSVKISDLQEEISENQKIYIDHKLYLITAFEEESGMYHITLTRGA</sequence>
<geneLocation type="plasmid" evidence="1 2">
    <name>pILYOP01</name>
</geneLocation>
<evidence type="ECO:0000313" key="1">
    <source>
        <dbReference type="EMBL" id="ADO83716.1"/>
    </source>
</evidence>
<dbReference type="RefSeq" id="WP_013388378.1">
    <property type="nucleotide sequence ID" value="NC_014633.1"/>
</dbReference>
<accession>E3HBM0</accession>
<organism evidence="1 2">
    <name type="scientific">Ilyobacter polytropus (strain ATCC 51220 / DSM 2926 / LMG 16218 / CuHBu1)</name>
    <dbReference type="NCBI Taxonomy" id="572544"/>
    <lineage>
        <taxon>Bacteria</taxon>
        <taxon>Fusobacteriati</taxon>
        <taxon>Fusobacteriota</taxon>
        <taxon>Fusobacteriia</taxon>
        <taxon>Fusobacteriales</taxon>
        <taxon>Fusobacteriaceae</taxon>
        <taxon>Ilyobacter</taxon>
    </lineage>
</organism>
<dbReference type="HOGENOM" id="CLU_2206465_0_0_0"/>
<dbReference type="OrthoDB" id="9802430at2"/>
<proteinExistence type="predicted"/>
<dbReference type="Proteomes" id="UP000006875">
    <property type="component" value="Plasmid pILYOP01"/>
</dbReference>
<name>E3HBM0_ILYPC</name>
<dbReference type="AlphaFoldDB" id="E3HBM0"/>
<dbReference type="KEGG" id="ipo:Ilyop_1945"/>
<reference evidence="1 2" key="1">
    <citation type="journal article" date="2010" name="Stand. Genomic Sci.">
        <title>Complete genome sequence of Ilyobacter polytropus type strain (CuHbu1).</title>
        <authorList>
            <person name="Sikorski J."/>
            <person name="Chertkov O."/>
            <person name="Lapidus A."/>
            <person name="Nolan M."/>
            <person name="Lucas S."/>
            <person name="Del Rio T.G."/>
            <person name="Tice H."/>
            <person name="Cheng J.F."/>
            <person name="Tapia R."/>
            <person name="Han C."/>
            <person name="Goodwin L."/>
            <person name="Pitluck S."/>
            <person name="Liolios K."/>
            <person name="Ivanova N."/>
            <person name="Mavromatis K."/>
            <person name="Mikhailova N."/>
            <person name="Pati A."/>
            <person name="Chen A."/>
            <person name="Palaniappan K."/>
            <person name="Land M."/>
            <person name="Hauser L."/>
            <person name="Chang Y.J."/>
            <person name="Jeffries C.D."/>
            <person name="Brambilla E."/>
            <person name="Yasawong M."/>
            <person name="Rohde M."/>
            <person name="Pukall R."/>
            <person name="Spring S."/>
            <person name="Goker M."/>
            <person name="Woyke T."/>
            <person name="Bristow J."/>
            <person name="Eisen J.A."/>
            <person name="Markowitz V."/>
            <person name="Hugenholtz P."/>
            <person name="Kyrpides N.C."/>
            <person name="Klenk H.P."/>
        </authorList>
    </citation>
    <scope>NUCLEOTIDE SEQUENCE [LARGE SCALE GENOMIC DNA]</scope>
    <source>
        <strain evidence="2">ATCC 51220 / DSM 2926 / LMG 16218 / CuHBu1</strain>
        <plasmid evidence="2">pILYOP01</plasmid>
    </source>
</reference>
<evidence type="ECO:0000313" key="2">
    <source>
        <dbReference type="Proteomes" id="UP000006875"/>
    </source>
</evidence>
<protein>
    <recommendedName>
        <fullName evidence="3">Phage head-tail adaptor</fullName>
    </recommendedName>
</protein>
<keyword evidence="2" id="KW-1185">Reference proteome</keyword>
<keyword evidence="1" id="KW-0614">Plasmid</keyword>
<dbReference type="EMBL" id="CP002282">
    <property type="protein sequence ID" value="ADO83716.1"/>
    <property type="molecule type" value="Genomic_DNA"/>
</dbReference>